<dbReference type="GO" id="GO:0006508">
    <property type="term" value="P:proteolysis"/>
    <property type="evidence" value="ECO:0007669"/>
    <property type="project" value="UniProtKB-KW"/>
</dbReference>
<protein>
    <recommendedName>
        <fullName evidence="9">Carboxypeptidase</fullName>
    </recommendedName>
</protein>
<dbReference type="Pfam" id="PF00450">
    <property type="entry name" value="Peptidase_S10"/>
    <property type="match status" value="1"/>
</dbReference>
<dbReference type="VEuPathDB" id="VectorBase:BGLAX_045685"/>
<dbReference type="AlphaFoldDB" id="A0A2C9KIH1"/>
<keyword evidence="6" id="KW-0325">Glycoprotein</keyword>
<organism evidence="7 8">
    <name type="scientific">Biomphalaria glabrata</name>
    <name type="common">Bloodfluke planorb</name>
    <name type="synonym">Freshwater snail</name>
    <dbReference type="NCBI Taxonomy" id="6526"/>
    <lineage>
        <taxon>Eukaryota</taxon>
        <taxon>Metazoa</taxon>
        <taxon>Spiralia</taxon>
        <taxon>Lophotrochozoa</taxon>
        <taxon>Mollusca</taxon>
        <taxon>Gastropoda</taxon>
        <taxon>Heterobranchia</taxon>
        <taxon>Euthyneura</taxon>
        <taxon>Panpulmonata</taxon>
        <taxon>Hygrophila</taxon>
        <taxon>Lymnaeoidea</taxon>
        <taxon>Planorbidae</taxon>
        <taxon>Biomphalaria</taxon>
    </lineage>
</organism>
<evidence type="ECO:0000256" key="5">
    <source>
        <dbReference type="ARBA" id="ARBA00022801"/>
    </source>
</evidence>
<evidence type="ECO:0000256" key="2">
    <source>
        <dbReference type="ARBA" id="ARBA00022645"/>
    </source>
</evidence>
<evidence type="ECO:0000313" key="8">
    <source>
        <dbReference type="Proteomes" id="UP000076420"/>
    </source>
</evidence>
<dbReference type="GO" id="GO:0004185">
    <property type="term" value="F:serine-type carboxypeptidase activity"/>
    <property type="evidence" value="ECO:0007669"/>
    <property type="project" value="InterPro"/>
</dbReference>
<dbReference type="Gene3D" id="3.40.50.1820">
    <property type="entry name" value="alpha/beta hydrolase"/>
    <property type="match status" value="1"/>
</dbReference>
<dbReference type="InterPro" id="IPR001563">
    <property type="entry name" value="Peptidase_S10"/>
</dbReference>
<dbReference type="STRING" id="6526.A0A2C9KIH1"/>
<proteinExistence type="inferred from homology"/>
<dbReference type="PANTHER" id="PTHR11802:SF472">
    <property type="entry name" value="SERINE CARBOXYPEPTIDASE CPVL-RELATED"/>
    <property type="match status" value="1"/>
</dbReference>
<dbReference type="EnsemblMetazoa" id="BGLB020091-RA">
    <property type="protein sequence ID" value="BGLB020091-PA"/>
    <property type="gene ID" value="BGLB020091"/>
</dbReference>
<keyword evidence="5" id="KW-0378">Hydrolase</keyword>
<keyword evidence="2" id="KW-0121">Carboxypeptidase</keyword>
<keyword evidence="4" id="KW-0732">Signal</keyword>
<evidence type="ECO:0000256" key="4">
    <source>
        <dbReference type="ARBA" id="ARBA00022729"/>
    </source>
</evidence>
<dbReference type="PANTHER" id="PTHR11802">
    <property type="entry name" value="SERINE PROTEASE FAMILY S10 SERINE CARBOXYPEPTIDASE"/>
    <property type="match status" value="1"/>
</dbReference>
<dbReference type="Proteomes" id="UP000076420">
    <property type="component" value="Unassembled WGS sequence"/>
</dbReference>
<comment type="similarity">
    <text evidence="1">Belongs to the peptidase S10 family.</text>
</comment>
<evidence type="ECO:0008006" key="9">
    <source>
        <dbReference type="Google" id="ProtNLM"/>
    </source>
</evidence>
<gene>
    <name evidence="7" type="primary">106063905</name>
</gene>
<accession>A0A2C9KIH1</accession>
<dbReference type="KEGG" id="bgt:106063905"/>
<dbReference type="VEuPathDB" id="VectorBase:BGLB020091"/>
<evidence type="ECO:0000256" key="6">
    <source>
        <dbReference type="ARBA" id="ARBA00023180"/>
    </source>
</evidence>
<name>A0A2C9KIH1_BIOGL</name>
<dbReference type="SUPFAM" id="SSF53474">
    <property type="entry name" value="alpha/beta-Hydrolases"/>
    <property type="match status" value="1"/>
</dbReference>
<sequence length="157" mass="17605">MSACEQTTENSELKAWQPLLLSQMLLKGRSPEEVLLASQVNLRGVDRVSYSGYITVDQHYDSNLFFWFFPASEILPEDSPLLIYLNGGPGNSSMIGLFEEVGPFFVNEDGHVTERPVHWTKTFSVVFIDNPVNVGFSYCQPGGESKTNQDVADNLYM</sequence>
<evidence type="ECO:0000313" key="7">
    <source>
        <dbReference type="EnsemblMetazoa" id="BGLB020091-PA"/>
    </source>
</evidence>
<keyword evidence="3" id="KW-0645">Protease</keyword>
<reference evidence="7" key="1">
    <citation type="submission" date="2020-05" db="UniProtKB">
        <authorList>
            <consortium name="EnsemblMetazoa"/>
        </authorList>
    </citation>
    <scope>IDENTIFICATION</scope>
    <source>
        <strain evidence="7">BB02</strain>
    </source>
</reference>
<evidence type="ECO:0000256" key="1">
    <source>
        <dbReference type="ARBA" id="ARBA00009431"/>
    </source>
</evidence>
<evidence type="ECO:0000256" key="3">
    <source>
        <dbReference type="ARBA" id="ARBA00022670"/>
    </source>
</evidence>
<dbReference type="InterPro" id="IPR029058">
    <property type="entry name" value="AB_hydrolase_fold"/>
</dbReference>